<evidence type="ECO:0000313" key="2">
    <source>
        <dbReference type="EMBL" id="MFC5502045.1"/>
    </source>
</evidence>
<name>A0ABW0NPW3_9MICO</name>
<comment type="caution">
    <text evidence="2">The sequence shown here is derived from an EMBL/GenBank/DDBJ whole genome shotgun (WGS) entry which is preliminary data.</text>
</comment>
<organism evidence="2 3">
    <name type="scientific">Lysinimonas soli</name>
    <dbReference type="NCBI Taxonomy" id="1074233"/>
    <lineage>
        <taxon>Bacteria</taxon>
        <taxon>Bacillati</taxon>
        <taxon>Actinomycetota</taxon>
        <taxon>Actinomycetes</taxon>
        <taxon>Micrococcales</taxon>
        <taxon>Microbacteriaceae</taxon>
        <taxon>Lysinimonas</taxon>
    </lineage>
</organism>
<dbReference type="Gene3D" id="3.40.430.10">
    <property type="entry name" value="Dihydrofolate Reductase, subunit A"/>
    <property type="match status" value="1"/>
</dbReference>
<dbReference type="RefSeq" id="WP_386739703.1">
    <property type="nucleotide sequence ID" value="NZ_JBHSMG010000001.1"/>
</dbReference>
<protein>
    <submittedName>
        <fullName evidence="2">Dihydrofolate reductase family protein</fullName>
    </submittedName>
</protein>
<dbReference type="SUPFAM" id="SSF53597">
    <property type="entry name" value="Dihydrofolate reductase-like"/>
    <property type="match status" value="1"/>
</dbReference>
<feature type="domain" description="Bacterial bifunctional deaminase-reductase C-terminal" evidence="1">
    <location>
        <begin position="4"/>
        <end position="178"/>
    </location>
</feature>
<evidence type="ECO:0000259" key="1">
    <source>
        <dbReference type="Pfam" id="PF01872"/>
    </source>
</evidence>
<keyword evidence="3" id="KW-1185">Reference proteome</keyword>
<sequence length="186" mass="20741">MGILICTGVTSLDGYVNDEHGEFGWAAPSDEEHAFVNDLERSIGTYLYGRRLYDTMLYWETPGPEAAESAVMSDYAELWQAAEKIVYSTTLDAVATEHTRIERVFDPAVVRDLVSRSDRDVSIGGSHLAAHAFAAGLVDEVRMLLHPVVVGGGTRLLPEHQRLDLELVQQHVFENGVVFLRYRVVH</sequence>
<reference evidence="3" key="1">
    <citation type="journal article" date="2019" name="Int. J. Syst. Evol. Microbiol.">
        <title>The Global Catalogue of Microorganisms (GCM) 10K type strain sequencing project: providing services to taxonomists for standard genome sequencing and annotation.</title>
        <authorList>
            <consortium name="The Broad Institute Genomics Platform"/>
            <consortium name="The Broad Institute Genome Sequencing Center for Infectious Disease"/>
            <person name="Wu L."/>
            <person name="Ma J."/>
        </authorList>
    </citation>
    <scope>NUCLEOTIDE SEQUENCE [LARGE SCALE GENOMIC DNA]</scope>
    <source>
        <strain evidence="3">CGMCC 4.6997</strain>
    </source>
</reference>
<dbReference type="Pfam" id="PF01872">
    <property type="entry name" value="RibD_C"/>
    <property type="match status" value="1"/>
</dbReference>
<dbReference type="InterPro" id="IPR002734">
    <property type="entry name" value="RibDG_C"/>
</dbReference>
<gene>
    <name evidence="2" type="ORF">ACFPJ4_07310</name>
</gene>
<dbReference type="PANTHER" id="PTHR38011">
    <property type="entry name" value="DIHYDROFOLATE REDUCTASE FAMILY PROTEIN (AFU_ORTHOLOGUE AFUA_8G06820)"/>
    <property type="match status" value="1"/>
</dbReference>
<evidence type="ECO:0000313" key="3">
    <source>
        <dbReference type="Proteomes" id="UP001596039"/>
    </source>
</evidence>
<proteinExistence type="predicted"/>
<dbReference type="PANTHER" id="PTHR38011:SF11">
    <property type="entry name" value="2,5-DIAMINO-6-RIBOSYLAMINO-4(3H)-PYRIMIDINONE 5'-PHOSPHATE REDUCTASE"/>
    <property type="match status" value="1"/>
</dbReference>
<dbReference type="EMBL" id="JBHSMG010000001">
    <property type="protein sequence ID" value="MFC5502045.1"/>
    <property type="molecule type" value="Genomic_DNA"/>
</dbReference>
<dbReference type="InterPro" id="IPR024072">
    <property type="entry name" value="DHFR-like_dom_sf"/>
</dbReference>
<dbReference type="Proteomes" id="UP001596039">
    <property type="component" value="Unassembled WGS sequence"/>
</dbReference>
<accession>A0ABW0NPW3</accession>
<dbReference type="InterPro" id="IPR050765">
    <property type="entry name" value="Riboflavin_Biosynth_HTPR"/>
</dbReference>